<proteinExistence type="predicted"/>
<comment type="caution">
    <text evidence="2">The sequence shown here is derived from an EMBL/GenBank/DDBJ whole genome shotgun (WGS) entry which is preliminary data.</text>
</comment>
<name>A0A8H5F959_9AGAR</name>
<evidence type="ECO:0000313" key="2">
    <source>
        <dbReference type="EMBL" id="KAF5328346.1"/>
    </source>
</evidence>
<protein>
    <recommendedName>
        <fullName evidence="1">F-box domain-containing protein</fullName>
    </recommendedName>
</protein>
<organism evidence="2 3">
    <name type="scientific">Psilocybe cf. subviscida</name>
    <dbReference type="NCBI Taxonomy" id="2480587"/>
    <lineage>
        <taxon>Eukaryota</taxon>
        <taxon>Fungi</taxon>
        <taxon>Dikarya</taxon>
        <taxon>Basidiomycota</taxon>
        <taxon>Agaricomycotina</taxon>
        <taxon>Agaricomycetes</taxon>
        <taxon>Agaricomycetidae</taxon>
        <taxon>Agaricales</taxon>
        <taxon>Agaricineae</taxon>
        <taxon>Strophariaceae</taxon>
        <taxon>Psilocybe</taxon>
    </lineage>
</organism>
<dbReference type="EMBL" id="JAACJJ010000004">
    <property type="protein sequence ID" value="KAF5328346.1"/>
    <property type="molecule type" value="Genomic_DNA"/>
</dbReference>
<feature type="domain" description="F-box" evidence="1">
    <location>
        <begin position="3"/>
        <end position="33"/>
    </location>
</feature>
<gene>
    <name evidence="2" type="ORF">D9619_013306</name>
</gene>
<keyword evidence="3" id="KW-1185">Reference proteome</keyword>
<dbReference type="InterPro" id="IPR036047">
    <property type="entry name" value="F-box-like_dom_sf"/>
</dbReference>
<sequence length="514" mass="56924">MNNIFSFLDRADNARNAQVCKTWCDIALKIIWAEADNLCALFSILAPSCVSTKEEGRKVQSFTRLPFVSDWRRFDKYATLVCKLKYNAADEPIISRAVLRDIAQTRIRLQIFPNLHTLEWKPRHPYTKHMPNLSDAILFMHEGVKALSIFLPGYAKKCHVEQLVFDVPLRMPRLTEITITSVIEVIGLEKYLCDLVSNLHALKKISIPSEYLTNRLTDALSLLPALSTIVAAFGDGDAALLDHAQLVIPLQRFSALKTFCVKAPLSVVTHFLKAGTSSSYLATLVVTSESGPASDIQQMLELCAEEYKELGCLELNFDRRITSVGNPLPRITFSALRPLGDWSNSSLTDLCILHPVTLGLSLEELTSIVSAHPNLSKLVLNPSPVECEGSALGLDVLPLIAQHCKGLNELGLFLDATKPVPPRRIDAIQRTILFPKLVSCSFGVSVITKESCRVAAGYISTCLPSGCKIKYGAEWAKDDGGGPRIRIANARSKLWKEVEGLLQFVEVVRIQERT</sequence>
<dbReference type="AlphaFoldDB" id="A0A8H5F959"/>
<dbReference type="Pfam" id="PF12937">
    <property type="entry name" value="F-box-like"/>
    <property type="match status" value="1"/>
</dbReference>
<accession>A0A8H5F959</accession>
<evidence type="ECO:0000313" key="3">
    <source>
        <dbReference type="Proteomes" id="UP000567179"/>
    </source>
</evidence>
<dbReference type="SUPFAM" id="SSF81383">
    <property type="entry name" value="F-box domain"/>
    <property type="match status" value="1"/>
</dbReference>
<dbReference type="OrthoDB" id="2447803at2759"/>
<reference evidence="2 3" key="1">
    <citation type="journal article" date="2020" name="ISME J.">
        <title>Uncovering the hidden diversity of litter-decomposition mechanisms in mushroom-forming fungi.</title>
        <authorList>
            <person name="Floudas D."/>
            <person name="Bentzer J."/>
            <person name="Ahren D."/>
            <person name="Johansson T."/>
            <person name="Persson P."/>
            <person name="Tunlid A."/>
        </authorList>
    </citation>
    <scope>NUCLEOTIDE SEQUENCE [LARGE SCALE GENOMIC DNA]</scope>
    <source>
        <strain evidence="2 3">CBS 101986</strain>
    </source>
</reference>
<dbReference type="Proteomes" id="UP000567179">
    <property type="component" value="Unassembled WGS sequence"/>
</dbReference>
<evidence type="ECO:0000259" key="1">
    <source>
        <dbReference type="Pfam" id="PF12937"/>
    </source>
</evidence>
<dbReference type="InterPro" id="IPR001810">
    <property type="entry name" value="F-box_dom"/>
</dbReference>